<keyword evidence="1" id="KW-1133">Transmembrane helix</keyword>
<reference evidence="2 3" key="1">
    <citation type="journal article" date="2016" name="Nat. Commun.">
        <title>Thousands of microbial genomes shed light on interconnected biogeochemical processes in an aquifer system.</title>
        <authorList>
            <person name="Anantharaman K."/>
            <person name="Brown C.T."/>
            <person name="Hug L.A."/>
            <person name="Sharon I."/>
            <person name="Castelle C.J."/>
            <person name="Probst A.J."/>
            <person name="Thomas B.C."/>
            <person name="Singh A."/>
            <person name="Wilkins M.J."/>
            <person name="Karaoz U."/>
            <person name="Brodie E.L."/>
            <person name="Williams K.H."/>
            <person name="Hubbard S.S."/>
            <person name="Banfield J.F."/>
        </authorList>
    </citation>
    <scope>NUCLEOTIDE SEQUENCE [LARGE SCALE GENOMIC DNA]</scope>
</reference>
<feature type="transmembrane region" description="Helical" evidence="1">
    <location>
        <begin position="34"/>
        <end position="58"/>
    </location>
</feature>
<gene>
    <name evidence="2" type="ORF">A2876_01150</name>
</gene>
<dbReference type="Pfam" id="PF18895">
    <property type="entry name" value="T4SS_pilin"/>
    <property type="match status" value="1"/>
</dbReference>
<feature type="transmembrane region" description="Helical" evidence="1">
    <location>
        <begin position="78"/>
        <end position="100"/>
    </location>
</feature>
<sequence length="110" mass="11620">MAQPLSPDIVNPALRGNLGSQAGPTTLQTFIGQLIQIGLISGIVIFFFMLLTGGVQYLTAGGDKEGVQKAAKRIFHSLVGIVLLFSVFAITTLVSSLFGINLLSFNIPTL</sequence>
<name>A0A1F4YHB1_9BACT</name>
<organism evidence="2 3">
    <name type="scientific">Candidatus Amesbacteria bacterium RIFCSPHIGHO2_01_FULL_48_32b</name>
    <dbReference type="NCBI Taxonomy" id="1797253"/>
    <lineage>
        <taxon>Bacteria</taxon>
        <taxon>Candidatus Amesiibacteriota</taxon>
    </lineage>
</organism>
<dbReference type="Proteomes" id="UP000178176">
    <property type="component" value="Unassembled WGS sequence"/>
</dbReference>
<protein>
    <submittedName>
        <fullName evidence="2">Uncharacterized protein</fullName>
    </submittedName>
</protein>
<dbReference type="InterPro" id="IPR043993">
    <property type="entry name" value="T4SS_pilin"/>
</dbReference>
<dbReference type="EMBL" id="MEXH01000002">
    <property type="protein sequence ID" value="OGC93136.1"/>
    <property type="molecule type" value="Genomic_DNA"/>
</dbReference>
<keyword evidence="1" id="KW-0472">Membrane</keyword>
<dbReference type="AlphaFoldDB" id="A0A1F4YHB1"/>
<proteinExistence type="predicted"/>
<evidence type="ECO:0000313" key="3">
    <source>
        <dbReference type="Proteomes" id="UP000178176"/>
    </source>
</evidence>
<evidence type="ECO:0000313" key="2">
    <source>
        <dbReference type="EMBL" id="OGC93136.1"/>
    </source>
</evidence>
<evidence type="ECO:0000256" key="1">
    <source>
        <dbReference type="SAM" id="Phobius"/>
    </source>
</evidence>
<comment type="caution">
    <text evidence="2">The sequence shown here is derived from an EMBL/GenBank/DDBJ whole genome shotgun (WGS) entry which is preliminary data.</text>
</comment>
<keyword evidence="1" id="KW-0812">Transmembrane</keyword>
<accession>A0A1F4YHB1</accession>